<sequence>MTRVAVLADVGQHVYHVGDEAMGLAAADELAGRGFDVVLLSRDPEQTQDGYGHPAVSTLEFPWSPAEREDYLRRIQEHLAGSSSLPESDPALALREQLASVDAVLIAGGGNLNSRYGWLLYERAAVAAIARSLGKPVVVSGQTLGPVLTARDAQTLAEMLQGAQLVGVRESTSARIALELGVEAAHGLDDASFLADPALPDDGGPAVPQDAVRPVPRYEAPAGGYVAVTFAPGGDDDFRRGLAAALDQLHAKTQLPAVFIPHMGVPGNIDADAGMHAEIAALMATPAVLVPVVAAREAARLTRGASLVVTTRYHPAVFALSAGVAPVALSVEAYSDARLRGALENWGMADFVLSLPALQQGLLEEALLEAWERRAETAKHLKAVLDSRTRDAGIWWDRVAAVLQADTAAAPDVAGLPGTPSLSPSARLEGRGEWVAAETALRRQFYPQSLLAARLTAEDERVQSFTAPIDRALEQEQAAHQRLAGSRTVQTALGLHSSLSKFRRGRA</sequence>
<organism evidence="2 3">
    <name type="scientific">Arthrobacter jinronghuae</name>
    <dbReference type="NCBI Taxonomy" id="2964609"/>
    <lineage>
        <taxon>Bacteria</taxon>
        <taxon>Bacillati</taxon>
        <taxon>Actinomycetota</taxon>
        <taxon>Actinomycetes</taxon>
        <taxon>Micrococcales</taxon>
        <taxon>Micrococcaceae</taxon>
        <taxon>Arthrobacter</taxon>
    </lineage>
</organism>
<keyword evidence="3" id="KW-1185">Reference proteome</keyword>
<dbReference type="PANTHER" id="PTHR36836:SF1">
    <property type="entry name" value="COLANIC ACID BIOSYNTHESIS PROTEIN WCAK"/>
    <property type="match status" value="1"/>
</dbReference>
<dbReference type="InterPro" id="IPR007345">
    <property type="entry name" value="Polysacch_pyruvyl_Trfase"/>
</dbReference>
<proteinExistence type="predicted"/>
<protein>
    <submittedName>
        <fullName evidence="2">Polysaccharide pyruvyl transferase family protein</fullName>
    </submittedName>
</protein>
<evidence type="ECO:0000313" key="2">
    <source>
        <dbReference type="EMBL" id="MCQ1951284.1"/>
    </source>
</evidence>
<gene>
    <name evidence="2" type="ORF">NNX28_15300</name>
</gene>
<dbReference type="Pfam" id="PF04230">
    <property type="entry name" value="PS_pyruv_trans"/>
    <property type="match status" value="1"/>
</dbReference>
<dbReference type="Proteomes" id="UP001206924">
    <property type="component" value="Unassembled WGS sequence"/>
</dbReference>
<feature type="domain" description="Polysaccharide pyruvyl transferase" evidence="1">
    <location>
        <begin position="17"/>
        <end position="331"/>
    </location>
</feature>
<comment type="caution">
    <text evidence="2">The sequence shown here is derived from an EMBL/GenBank/DDBJ whole genome shotgun (WGS) entry which is preliminary data.</text>
</comment>
<accession>A0ABT1NX51</accession>
<dbReference type="PANTHER" id="PTHR36836">
    <property type="entry name" value="COLANIC ACID BIOSYNTHESIS PROTEIN WCAK"/>
    <property type="match status" value="1"/>
</dbReference>
<keyword evidence="2" id="KW-0808">Transferase</keyword>
<dbReference type="Gene3D" id="3.40.50.720">
    <property type="entry name" value="NAD(P)-binding Rossmann-like Domain"/>
    <property type="match status" value="1"/>
</dbReference>
<reference evidence="2 3" key="1">
    <citation type="submission" date="2022-07" db="EMBL/GenBank/DDBJ databases">
        <title>Novel species in genus Arthrobacter.</title>
        <authorList>
            <person name="Liu Y."/>
        </authorList>
    </citation>
    <scope>NUCLEOTIDE SEQUENCE [LARGE SCALE GENOMIC DNA]</scope>
    <source>
        <strain evidence="3">zg-Y859</strain>
    </source>
</reference>
<dbReference type="GO" id="GO:0016740">
    <property type="term" value="F:transferase activity"/>
    <property type="evidence" value="ECO:0007669"/>
    <property type="project" value="UniProtKB-KW"/>
</dbReference>
<evidence type="ECO:0000313" key="3">
    <source>
        <dbReference type="Proteomes" id="UP001206924"/>
    </source>
</evidence>
<name>A0ABT1NX51_9MICC</name>
<evidence type="ECO:0000259" key="1">
    <source>
        <dbReference type="Pfam" id="PF04230"/>
    </source>
</evidence>
<dbReference type="EMBL" id="JANFLP010000016">
    <property type="protein sequence ID" value="MCQ1951284.1"/>
    <property type="molecule type" value="Genomic_DNA"/>
</dbReference>
<dbReference type="RefSeq" id="WP_255866365.1">
    <property type="nucleotide sequence ID" value="NZ_CP104263.1"/>
</dbReference>